<accession>A0AAD5UGC3</accession>
<proteinExistence type="predicted"/>
<reference evidence="2" key="1">
    <citation type="submission" date="2020-05" db="EMBL/GenBank/DDBJ databases">
        <title>Phylogenomic resolution of chytrid fungi.</title>
        <authorList>
            <person name="Stajich J.E."/>
            <person name="Amses K."/>
            <person name="Simmons R."/>
            <person name="Seto K."/>
            <person name="Myers J."/>
            <person name="Bonds A."/>
            <person name="Quandt C.A."/>
            <person name="Barry K."/>
            <person name="Liu P."/>
            <person name="Grigoriev I."/>
            <person name="Longcore J.E."/>
            <person name="James T.Y."/>
        </authorList>
    </citation>
    <scope>NUCLEOTIDE SEQUENCE</scope>
    <source>
        <strain evidence="2">PLAUS21</strain>
    </source>
</reference>
<organism evidence="2 3">
    <name type="scientific">Boothiomyces macroporosus</name>
    <dbReference type="NCBI Taxonomy" id="261099"/>
    <lineage>
        <taxon>Eukaryota</taxon>
        <taxon>Fungi</taxon>
        <taxon>Fungi incertae sedis</taxon>
        <taxon>Chytridiomycota</taxon>
        <taxon>Chytridiomycota incertae sedis</taxon>
        <taxon>Chytridiomycetes</taxon>
        <taxon>Rhizophydiales</taxon>
        <taxon>Terramycetaceae</taxon>
        <taxon>Boothiomyces</taxon>
    </lineage>
</organism>
<dbReference type="AlphaFoldDB" id="A0AAD5UGC3"/>
<gene>
    <name evidence="2" type="ORF">HK103_004851</name>
</gene>
<evidence type="ECO:0000313" key="3">
    <source>
        <dbReference type="Proteomes" id="UP001210925"/>
    </source>
</evidence>
<dbReference type="EMBL" id="JADGKB010000040">
    <property type="protein sequence ID" value="KAJ3257297.1"/>
    <property type="molecule type" value="Genomic_DNA"/>
</dbReference>
<keyword evidence="3" id="KW-1185">Reference proteome</keyword>
<name>A0AAD5UGC3_9FUNG</name>
<protein>
    <submittedName>
        <fullName evidence="2">Uncharacterized protein</fullName>
    </submittedName>
</protein>
<feature type="region of interest" description="Disordered" evidence="1">
    <location>
        <begin position="93"/>
        <end position="114"/>
    </location>
</feature>
<evidence type="ECO:0000313" key="2">
    <source>
        <dbReference type="EMBL" id="KAJ3257297.1"/>
    </source>
</evidence>
<comment type="caution">
    <text evidence="2">The sequence shown here is derived from an EMBL/GenBank/DDBJ whole genome shotgun (WGS) entry which is preliminary data.</text>
</comment>
<sequence length="153" mass="16992">MEVTMNEKDIDYYFSNPDAKSDWQGLDPNLMSTFSLCSTFNSPVLSATDSSMLFDDPLLFCPLMLTETNSPHDLALMPADKLFQEDSVPLLLEDSTSSNTDDVDGESCTESDHSSECCPVENIAIPTRLSSEPTIFEGFTNSKLDWCRYVGAF</sequence>
<evidence type="ECO:0000256" key="1">
    <source>
        <dbReference type="SAM" id="MobiDB-lite"/>
    </source>
</evidence>
<dbReference type="Proteomes" id="UP001210925">
    <property type="component" value="Unassembled WGS sequence"/>
</dbReference>